<feature type="domain" description="DUF883" evidence="1">
    <location>
        <begin position="85"/>
        <end position="110"/>
    </location>
</feature>
<evidence type="ECO:0000259" key="1">
    <source>
        <dbReference type="Pfam" id="PF19029"/>
    </source>
</evidence>
<reference evidence="3" key="1">
    <citation type="journal article" date="2019" name="Int. J. Syst. Evol. Microbiol.">
        <title>The Global Catalogue of Microorganisms (GCM) 10K type strain sequencing project: providing services to taxonomists for standard genome sequencing and annotation.</title>
        <authorList>
            <consortium name="The Broad Institute Genomics Platform"/>
            <consortium name="The Broad Institute Genome Sequencing Center for Infectious Disease"/>
            <person name="Wu L."/>
            <person name="Ma J."/>
        </authorList>
    </citation>
    <scope>NUCLEOTIDE SEQUENCE [LARGE SCALE GENOMIC DNA]</scope>
    <source>
        <strain evidence="3">KCTC 42282</strain>
    </source>
</reference>
<accession>A0ABV7UMA3</accession>
<protein>
    <submittedName>
        <fullName evidence="2">YqjD family protein</fullName>
    </submittedName>
</protein>
<evidence type="ECO:0000313" key="2">
    <source>
        <dbReference type="EMBL" id="MFC3639596.1"/>
    </source>
</evidence>
<comment type="caution">
    <text evidence="2">The sequence shown here is derived from an EMBL/GenBank/DDBJ whole genome shotgun (WGS) entry which is preliminary data.</text>
</comment>
<dbReference type="RefSeq" id="WP_191318712.1">
    <property type="nucleotide sequence ID" value="NZ_BNCG01000004.1"/>
</dbReference>
<sequence length="119" mass="12346">MSSWLGNSKKKDVADELEAIRSEIASIAHRVSGIAGMTGDKLRGNVAQLRASLPDSDSVSRAADSAMDQGRYWLGQAGGGVREARAVVQQNPTTSIAIAAGIGFLVGLMVGSSRSEDEG</sequence>
<evidence type="ECO:0000313" key="3">
    <source>
        <dbReference type="Proteomes" id="UP001595704"/>
    </source>
</evidence>
<proteinExistence type="predicted"/>
<organism evidence="2 3">
    <name type="scientific">Camelimonas fluminis</name>
    <dbReference type="NCBI Taxonomy" id="1576911"/>
    <lineage>
        <taxon>Bacteria</taxon>
        <taxon>Pseudomonadati</taxon>
        <taxon>Pseudomonadota</taxon>
        <taxon>Alphaproteobacteria</taxon>
        <taxon>Hyphomicrobiales</taxon>
        <taxon>Chelatococcaceae</taxon>
        <taxon>Camelimonas</taxon>
    </lineage>
</organism>
<gene>
    <name evidence="2" type="ORF">ACFONL_19845</name>
</gene>
<dbReference type="Pfam" id="PF19029">
    <property type="entry name" value="DUF883_C"/>
    <property type="match status" value="1"/>
</dbReference>
<dbReference type="InterPro" id="IPR043605">
    <property type="entry name" value="DUF883_C"/>
</dbReference>
<dbReference type="EMBL" id="JBHRYC010000098">
    <property type="protein sequence ID" value="MFC3639596.1"/>
    <property type="molecule type" value="Genomic_DNA"/>
</dbReference>
<dbReference type="Proteomes" id="UP001595704">
    <property type="component" value="Unassembled WGS sequence"/>
</dbReference>
<keyword evidence="3" id="KW-1185">Reference proteome</keyword>
<name>A0ABV7UMA3_9HYPH</name>